<keyword evidence="1" id="KW-0732">Signal</keyword>
<accession>A0A1I7ZPZ0</accession>
<feature type="signal peptide" evidence="1">
    <location>
        <begin position="1"/>
        <end position="23"/>
    </location>
</feature>
<feature type="chain" id="PRO_5009313719" evidence="1">
    <location>
        <begin position="24"/>
        <end position="100"/>
    </location>
</feature>
<dbReference type="Proteomes" id="UP000095287">
    <property type="component" value="Unplaced"/>
</dbReference>
<evidence type="ECO:0000256" key="1">
    <source>
        <dbReference type="SAM" id="SignalP"/>
    </source>
</evidence>
<dbReference type="WBParaSite" id="L893_g2876.t1">
    <property type="protein sequence ID" value="L893_g2876.t1"/>
    <property type="gene ID" value="L893_g2876"/>
</dbReference>
<evidence type="ECO:0000313" key="3">
    <source>
        <dbReference type="WBParaSite" id="L893_g2876.t1"/>
    </source>
</evidence>
<dbReference type="PROSITE" id="PS51257">
    <property type="entry name" value="PROKAR_LIPOPROTEIN"/>
    <property type="match status" value="1"/>
</dbReference>
<protein>
    <submittedName>
        <fullName evidence="3">Pro-kuma_activ domain-containing protein</fullName>
    </submittedName>
</protein>
<reference evidence="3" key="1">
    <citation type="submission" date="2016-11" db="UniProtKB">
        <authorList>
            <consortium name="WormBaseParasite"/>
        </authorList>
    </citation>
    <scope>IDENTIFICATION</scope>
</reference>
<proteinExistence type="predicted"/>
<evidence type="ECO:0000313" key="2">
    <source>
        <dbReference type="Proteomes" id="UP000095287"/>
    </source>
</evidence>
<organism evidence="2 3">
    <name type="scientific">Steinernema glaseri</name>
    <dbReference type="NCBI Taxonomy" id="37863"/>
    <lineage>
        <taxon>Eukaryota</taxon>
        <taxon>Metazoa</taxon>
        <taxon>Ecdysozoa</taxon>
        <taxon>Nematoda</taxon>
        <taxon>Chromadorea</taxon>
        <taxon>Rhabditida</taxon>
        <taxon>Tylenchina</taxon>
        <taxon>Panagrolaimomorpha</taxon>
        <taxon>Strongyloidoidea</taxon>
        <taxon>Steinernematidae</taxon>
        <taxon>Steinernema</taxon>
    </lineage>
</organism>
<keyword evidence="2" id="KW-1185">Reference proteome</keyword>
<name>A0A1I7ZPZ0_9BILA</name>
<dbReference type="AlphaFoldDB" id="A0A1I7ZPZ0"/>
<sequence length="100" mass="11175">MSKTGFLATLLLVFITVYSCVQSFPTGDGHGHSARSTASRASGSASEYEFYEPHRVVAFTDLPGVKRHLKELLEPYANSNFPKMSAAEMFRALINLRRYK</sequence>